<dbReference type="Proteomes" id="UP000236340">
    <property type="component" value="Unassembled WGS sequence"/>
</dbReference>
<dbReference type="Pfam" id="PF08238">
    <property type="entry name" value="Sel1"/>
    <property type="match status" value="2"/>
</dbReference>
<dbReference type="SUPFAM" id="SSF81901">
    <property type="entry name" value="HCP-like"/>
    <property type="match status" value="1"/>
</dbReference>
<evidence type="ECO:0000313" key="2">
    <source>
        <dbReference type="EMBL" id="PNU18656.1"/>
    </source>
</evidence>
<dbReference type="AlphaFoldDB" id="A0A2K2H5Q4"/>
<dbReference type="InterPro" id="IPR007630">
    <property type="entry name" value="RNA_pol_sigma70_r4"/>
</dbReference>
<feature type="domain" description="RNA polymerase sigma-70 region 4" evidence="1">
    <location>
        <begin position="374"/>
        <end position="420"/>
    </location>
</feature>
<organism evidence="2 3">
    <name type="scientific">Geothermobacter hydrogeniphilus</name>
    <dbReference type="NCBI Taxonomy" id="1969733"/>
    <lineage>
        <taxon>Bacteria</taxon>
        <taxon>Pseudomonadati</taxon>
        <taxon>Thermodesulfobacteriota</taxon>
        <taxon>Desulfuromonadia</taxon>
        <taxon>Desulfuromonadales</taxon>
        <taxon>Geothermobacteraceae</taxon>
        <taxon>Geothermobacter</taxon>
    </lineage>
</organism>
<proteinExistence type="predicted"/>
<dbReference type="InterPro" id="IPR006597">
    <property type="entry name" value="Sel1-like"/>
</dbReference>
<name>A0A2K2H5Q4_9BACT</name>
<dbReference type="Gene3D" id="1.25.40.10">
    <property type="entry name" value="Tetratricopeptide repeat domain"/>
    <property type="match status" value="1"/>
</dbReference>
<dbReference type="PANTHER" id="PTHR45088">
    <property type="entry name" value="OSJNBA0022H21.17 PROTEIN"/>
    <property type="match status" value="1"/>
</dbReference>
<dbReference type="InterPro" id="IPR036388">
    <property type="entry name" value="WH-like_DNA-bd_sf"/>
</dbReference>
<dbReference type="GO" id="GO:0003700">
    <property type="term" value="F:DNA-binding transcription factor activity"/>
    <property type="evidence" value="ECO:0007669"/>
    <property type="project" value="InterPro"/>
</dbReference>
<dbReference type="PANTHER" id="PTHR45088:SF1">
    <property type="entry name" value="OS04G0476000 PROTEIN"/>
    <property type="match status" value="1"/>
</dbReference>
<dbReference type="InterPro" id="IPR013324">
    <property type="entry name" value="RNA_pol_sigma_r3/r4-like"/>
</dbReference>
<gene>
    <name evidence="2" type="ORF">C2E25_16545</name>
</gene>
<dbReference type="EMBL" id="PPFX01000058">
    <property type="protein sequence ID" value="PNU18656.1"/>
    <property type="molecule type" value="Genomic_DNA"/>
</dbReference>
<accession>A0A2K2H5Q4</accession>
<sequence>MFRKLFSKKIEYSFDEVYKDANSGDPVAQCKLALMYEKGMGIKQSDVQAGIWYLKAARSGNLDAIFKIGVFYISGKGVPKVTDTGVKWLTKARDNGHPKAQDLIDEFTNSNIDNCNKNSIEISKTHNKDNALDKIGDLNCAEHVTINNTDECFGETIETHKVEEILDKIEDFKNLEILETRISELVQWHDVPVRLLNGINHAISHGLISFDTVLDFLMNEENAIKELMRVKNIGKKSINDLRTILSKHNAYQAYQAYQKEISQKFDIEENDERLSKTIIDLVNENHVSNRLRNRINEFYRNNLLSFLTVKDYKENPSAANHEMMSLPNFGRGTLDELNDLVNNFITGEEKKNCNIPESISSEALIDYISNFVKERNFEIFLMRRGLCGVDKHTLGEVAERYGLTRERVRQIDKKIVEKCRIKANRIYFEKYLLQRKQEISDIIFSGSPAINLKAAKSKHKKLISVDALAIEVVHEKIEGWLTYNYKKKGDLWAINDVCLNNYPHLSSQFFELTGECKKTIKRKTEILTWPISIGQIFEEFPYIDENEIIDYLTNDLGAEINNGIIVKLKKLSPKNRLIHVLRKVGHGLHTSQIRAYHKDMFGLDVSEHAIGAVLGRLEEALIVGRGVYDIYENLTLTSDDLKEVRDRTFKYLESREGFVSAKVIYKNVFSEDSYRFSTEFSDYMLLGILQDDERFSVKHGLMVGLAGDSLGNGYIPLMDQITQVVEEYGPVSVPEISEKIKENREVFDTTIVVMLNSSPDVVATKERGKFNLTEKVLGTEEDIFYLDIALEIALLESAKSCHVLEDSLQAVGIQCHKRTIKSWVSKSTKYDISGDMVRLIKPSDEVTLYNSIYETMKKRELSFQELYESLTVALEGKNEQRFIQYDCRVHMSNYSSKIETIENMLEEFDF</sequence>
<comment type="caution">
    <text evidence="2">The sequence shown here is derived from an EMBL/GenBank/DDBJ whole genome shotgun (WGS) entry which is preliminary data.</text>
</comment>
<evidence type="ECO:0000259" key="1">
    <source>
        <dbReference type="Pfam" id="PF04545"/>
    </source>
</evidence>
<dbReference type="OrthoDB" id="9797030at2"/>
<dbReference type="Gene3D" id="1.10.150.20">
    <property type="entry name" value="5' to 3' exonuclease, C-terminal subdomain"/>
    <property type="match status" value="1"/>
</dbReference>
<protein>
    <recommendedName>
        <fullName evidence="1">RNA polymerase sigma-70 region 4 domain-containing protein</fullName>
    </recommendedName>
</protein>
<dbReference type="SUPFAM" id="SSF88659">
    <property type="entry name" value="Sigma3 and sigma4 domains of RNA polymerase sigma factors"/>
    <property type="match status" value="1"/>
</dbReference>
<dbReference type="SMART" id="SM00671">
    <property type="entry name" value="SEL1"/>
    <property type="match status" value="2"/>
</dbReference>
<dbReference type="Pfam" id="PF04545">
    <property type="entry name" value="Sigma70_r4"/>
    <property type="match status" value="1"/>
</dbReference>
<evidence type="ECO:0000313" key="3">
    <source>
        <dbReference type="Proteomes" id="UP000236340"/>
    </source>
</evidence>
<dbReference type="Gene3D" id="1.10.10.10">
    <property type="entry name" value="Winged helix-like DNA-binding domain superfamily/Winged helix DNA-binding domain"/>
    <property type="match status" value="1"/>
</dbReference>
<dbReference type="InterPro" id="IPR011990">
    <property type="entry name" value="TPR-like_helical_dom_sf"/>
</dbReference>
<dbReference type="GO" id="GO:0006352">
    <property type="term" value="P:DNA-templated transcription initiation"/>
    <property type="evidence" value="ECO:0007669"/>
    <property type="project" value="InterPro"/>
</dbReference>
<dbReference type="InterPro" id="IPR053301">
    <property type="entry name" value="F-box_motif"/>
</dbReference>
<reference evidence="2 3" key="1">
    <citation type="journal article" date="2018" name="Genome Announc.">
        <title>Genome Sequence of Geothermobacter sp. HR-1 Iron Reducer from the Loihi Seamount.</title>
        <authorList>
            <person name="Smith H."/>
            <person name="Abuyen K."/>
            <person name="Tremblay J."/>
            <person name="Savalia P."/>
            <person name="Perez-Rodriguez I."/>
            <person name="Emerson D."/>
            <person name="Tully B."/>
            <person name="Amend J."/>
        </authorList>
    </citation>
    <scope>NUCLEOTIDE SEQUENCE [LARGE SCALE GENOMIC DNA]</scope>
    <source>
        <strain evidence="2 3">HR-1</strain>
    </source>
</reference>
<dbReference type="RefSeq" id="WP_103116827.1">
    <property type="nucleotide sequence ID" value="NZ_PPFX01000058.1"/>
</dbReference>